<dbReference type="Proteomes" id="UP001454036">
    <property type="component" value="Unassembled WGS sequence"/>
</dbReference>
<feature type="region of interest" description="Disordered" evidence="1">
    <location>
        <begin position="1"/>
        <end position="36"/>
    </location>
</feature>
<comment type="caution">
    <text evidence="2">The sequence shown here is derived from an EMBL/GenBank/DDBJ whole genome shotgun (WGS) entry which is preliminary data.</text>
</comment>
<organism evidence="2 3">
    <name type="scientific">Lithospermum erythrorhizon</name>
    <name type="common">Purple gromwell</name>
    <name type="synonym">Lithospermum officinale var. erythrorhizon</name>
    <dbReference type="NCBI Taxonomy" id="34254"/>
    <lineage>
        <taxon>Eukaryota</taxon>
        <taxon>Viridiplantae</taxon>
        <taxon>Streptophyta</taxon>
        <taxon>Embryophyta</taxon>
        <taxon>Tracheophyta</taxon>
        <taxon>Spermatophyta</taxon>
        <taxon>Magnoliopsida</taxon>
        <taxon>eudicotyledons</taxon>
        <taxon>Gunneridae</taxon>
        <taxon>Pentapetalae</taxon>
        <taxon>asterids</taxon>
        <taxon>lamiids</taxon>
        <taxon>Boraginales</taxon>
        <taxon>Boraginaceae</taxon>
        <taxon>Boraginoideae</taxon>
        <taxon>Lithospermeae</taxon>
        <taxon>Lithospermum</taxon>
    </lineage>
</organism>
<feature type="region of interest" description="Disordered" evidence="1">
    <location>
        <begin position="84"/>
        <end position="107"/>
    </location>
</feature>
<feature type="compositionally biased region" description="Low complexity" evidence="1">
    <location>
        <begin position="277"/>
        <end position="288"/>
    </location>
</feature>
<sequence length="303" mass="33014">MVKTYDDTSGTHKPKLVGLNEKGEPIPLQSIPPDETIPEETLSQAAALDKKRAALGTGGVNEEIDAEPEKEVNVEELERLAEKRKAANKEKAKIKRPRTDQADGSIPKKRKAIVISEPKSPVKGDRFIVDDVAESDEEGAAKALRERSKVLHKAALGNLVPTSNNTNVSEALGMIMYVRGIDQQLNIGKVIFDLIVDHSRTGSKLKPIGFPSLIYNMLIIQHPHVLKKEDGLEEDAKSLTISDKLMKGKHVIDVEFNVVDQTEHALKPKVPPSVNDPPSTSAASPAKPTATTITVIETFVSHV</sequence>
<feature type="compositionally biased region" description="Basic and acidic residues" evidence="1">
    <location>
        <begin position="1"/>
        <end position="10"/>
    </location>
</feature>
<feature type="region of interest" description="Disordered" evidence="1">
    <location>
        <begin position="267"/>
        <end position="288"/>
    </location>
</feature>
<protein>
    <submittedName>
        <fullName evidence="2">Uncharacterized protein</fullName>
    </submittedName>
</protein>
<proteinExistence type="predicted"/>
<keyword evidence="3" id="KW-1185">Reference proteome</keyword>
<accession>A0AAV3PWQ4</accession>
<gene>
    <name evidence="2" type="ORF">LIER_13240</name>
</gene>
<feature type="compositionally biased region" description="Basic and acidic residues" evidence="1">
    <location>
        <begin position="84"/>
        <end position="101"/>
    </location>
</feature>
<evidence type="ECO:0000313" key="3">
    <source>
        <dbReference type="Proteomes" id="UP001454036"/>
    </source>
</evidence>
<dbReference type="EMBL" id="BAABME010002644">
    <property type="protein sequence ID" value="GAA0155531.1"/>
    <property type="molecule type" value="Genomic_DNA"/>
</dbReference>
<evidence type="ECO:0000313" key="2">
    <source>
        <dbReference type="EMBL" id="GAA0155531.1"/>
    </source>
</evidence>
<dbReference type="AlphaFoldDB" id="A0AAV3PWQ4"/>
<evidence type="ECO:0000256" key="1">
    <source>
        <dbReference type="SAM" id="MobiDB-lite"/>
    </source>
</evidence>
<name>A0AAV3PWQ4_LITER</name>
<reference evidence="2 3" key="1">
    <citation type="submission" date="2024-01" db="EMBL/GenBank/DDBJ databases">
        <title>The complete chloroplast genome sequence of Lithospermum erythrorhizon: insights into the phylogenetic relationship among Boraginaceae species and the maternal lineages of purple gromwells.</title>
        <authorList>
            <person name="Okada T."/>
            <person name="Watanabe K."/>
        </authorList>
    </citation>
    <scope>NUCLEOTIDE SEQUENCE [LARGE SCALE GENOMIC DNA]</scope>
</reference>